<dbReference type="EMBL" id="VVYF01000017">
    <property type="protein sequence ID" value="KAA5489297.1"/>
    <property type="molecule type" value="Genomic_DNA"/>
</dbReference>
<evidence type="ECO:0000313" key="2">
    <source>
        <dbReference type="EMBL" id="RHD50182.1"/>
    </source>
</evidence>
<evidence type="ECO:0000313" key="4">
    <source>
        <dbReference type="Proteomes" id="UP000491168"/>
    </source>
</evidence>
<evidence type="ECO:0000313" key="3">
    <source>
        <dbReference type="Proteomes" id="UP000284689"/>
    </source>
</evidence>
<reference evidence="2 3" key="1">
    <citation type="submission" date="2018-08" db="EMBL/GenBank/DDBJ databases">
        <title>A genome reference for cultivated species of the human gut microbiota.</title>
        <authorList>
            <person name="Zou Y."/>
            <person name="Xue W."/>
            <person name="Luo G."/>
        </authorList>
    </citation>
    <scope>NUCLEOTIDE SEQUENCE [LARGE SCALE GENOMIC DNA]</scope>
    <source>
        <strain evidence="2 3">AM31-16AC</strain>
    </source>
</reference>
<dbReference type="EMBL" id="QSJD01000008">
    <property type="protein sequence ID" value="RHD50182.1"/>
    <property type="molecule type" value="Genomic_DNA"/>
</dbReference>
<name>A0A414FMM1_9BACE</name>
<proteinExistence type="predicted"/>
<sequence length="74" mass="8777">MEKDISKYRKIALDFASKDKYDGCRFEKEWNGYYAFYVYTKRNKGACTGFPAFVLVDDDLNARYSDFDETLKLM</sequence>
<gene>
    <name evidence="2" type="ORF">DW794_06795</name>
    <name evidence="1" type="ORF">F2Y35_16470</name>
</gene>
<organism evidence="2 3">
    <name type="scientific">Bacteroides caccae</name>
    <dbReference type="NCBI Taxonomy" id="47678"/>
    <lineage>
        <taxon>Bacteria</taxon>
        <taxon>Pseudomonadati</taxon>
        <taxon>Bacteroidota</taxon>
        <taxon>Bacteroidia</taxon>
        <taxon>Bacteroidales</taxon>
        <taxon>Bacteroidaceae</taxon>
        <taxon>Bacteroides</taxon>
    </lineage>
</organism>
<dbReference type="AlphaFoldDB" id="A0A414FMM1"/>
<comment type="caution">
    <text evidence="2">The sequence shown here is derived from an EMBL/GenBank/DDBJ whole genome shotgun (WGS) entry which is preliminary data.</text>
</comment>
<dbReference type="Proteomes" id="UP000491168">
    <property type="component" value="Unassembled WGS sequence"/>
</dbReference>
<dbReference type="Proteomes" id="UP000284689">
    <property type="component" value="Unassembled WGS sequence"/>
</dbReference>
<accession>A0A414FMM1</accession>
<dbReference type="RefSeq" id="WP_122264364.1">
    <property type="nucleotide sequence ID" value="NZ_QSJD01000008.1"/>
</dbReference>
<reference evidence="1 4" key="2">
    <citation type="journal article" date="2019" name="Nat. Med.">
        <title>A library of human gut bacterial isolates paired with longitudinal multiomics data enables mechanistic microbiome research.</title>
        <authorList>
            <person name="Poyet M."/>
            <person name="Groussin M."/>
            <person name="Gibbons S.M."/>
            <person name="Avila-Pacheco J."/>
            <person name="Jiang X."/>
            <person name="Kearney S.M."/>
            <person name="Perrotta A.R."/>
            <person name="Berdy B."/>
            <person name="Zhao S."/>
            <person name="Lieberman T.D."/>
            <person name="Swanson P.K."/>
            <person name="Smith M."/>
            <person name="Roesemann S."/>
            <person name="Alexander J.E."/>
            <person name="Rich S.A."/>
            <person name="Livny J."/>
            <person name="Vlamakis H."/>
            <person name="Clish C."/>
            <person name="Bullock K."/>
            <person name="Deik A."/>
            <person name="Scott J."/>
            <person name="Pierce K.A."/>
            <person name="Xavier R.J."/>
            <person name="Alm E.J."/>
        </authorList>
    </citation>
    <scope>NUCLEOTIDE SEQUENCE [LARGE SCALE GENOMIC DNA]</scope>
    <source>
        <strain evidence="1 4">BIOML-A21</strain>
    </source>
</reference>
<evidence type="ECO:0000313" key="1">
    <source>
        <dbReference type="EMBL" id="KAA5489297.1"/>
    </source>
</evidence>
<protein>
    <submittedName>
        <fullName evidence="2">Uncharacterized protein</fullName>
    </submittedName>
</protein>